<reference evidence="1" key="1">
    <citation type="submission" date="2019-12" db="EMBL/GenBank/DDBJ databases">
        <title>The DNA Methylation Landscape of Giant Viruses.</title>
        <authorList>
            <person name="Jeudy S."/>
            <person name="Rigou S."/>
            <person name="Alempic J.-M."/>
            <person name="Claverie J.-M."/>
            <person name="Abergel C."/>
            <person name="Legendre M."/>
        </authorList>
    </citation>
    <scope>NUCLEOTIDE SEQUENCE</scope>
    <source>
        <strain evidence="1">P4</strain>
    </source>
</reference>
<dbReference type="EMBL" id="MN873693">
    <property type="protein sequence ID" value="QIN54571.1"/>
    <property type="molecule type" value="Genomic_DNA"/>
</dbReference>
<gene>
    <name evidence="1" type="primary">ck446</name>
</gene>
<proteinExistence type="predicted"/>
<name>A0A6G8MYD7_9VIRU</name>
<evidence type="ECO:0000313" key="2">
    <source>
        <dbReference type="Proteomes" id="UP001224087"/>
    </source>
</evidence>
<dbReference type="Proteomes" id="UP001224087">
    <property type="component" value="Segment"/>
</dbReference>
<keyword evidence="2" id="KW-1185">Reference proteome</keyword>
<protein>
    <submittedName>
        <fullName evidence="1">Uncharacterized protein</fullName>
    </submittedName>
</protein>
<organism evidence="1 2">
    <name type="scientific">Cedratvirus kamchatka</name>
    <dbReference type="NCBI Taxonomy" id="2716914"/>
    <lineage>
        <taxon>Viruses</taxon>
        <taxon>Pithoviruses</taxon>
        <taxon>Orthocedratvirinae</taxon>
        <taxon>Alphacedratvirus</taxon>
        <taxon>Alphacedratvirus rossiense</taxon>
    </lineage>
</organism>
<sequence>MSLQAEKQCFACKEYKNSSLFYKDKKSKDGLNCRCKSCESEHRKVLRKKRKTASQSLILSKRASLSLCSFFEIYHCSEQKEDLGEASLNNLLYELCQTEGKHVPSVTYEEPPVVKRKRKRKKRVHEFFLEYPSPEETRVVEKKFCSECGKWKSLGNFYKDRRSWDTLSSWCKECRIVYQNKRTGTT</sequence>
<evidence type="ECO:0000313" key="1">
    <source>
        <dbReference type="EMBL" id="QIN54571.1"/>
    </source>
</evidence>
<accession>A0A6G8MYD7</accession>